<gene>
    <name evidence="7" type="ORF">HS1genome_1066</name>
</gene>
<dbReference type="AlphaFoldDB" id="A0A348B3C5"/>
<evidence type="ECO:0000313" key="8">
    <source>
        <dbReference type="Proteomes" id="UP000276741"/>
    </source>
</evidence>
<feature type="domain" description="Aspartate/ornithine carbamoyltransferase carbamoyl-P binding" evidence="6">
    <location>
        <begin position="1"/>
        <end position="100"/>
    </location>
</feature>
<dbReference type="NCBIfam" id="NF001986">
    <property type="entry name" value="PRK00779.1"/>
    <property type="match status" value="1"/>
</dbReference>
<dbReference type="GO" id="GO:0019240">
    <property type="term" value="P:citrulline biosynthetic process"/>
    <property type="evidence" value="ECO:0007669"/>
    <property type="project" value="TreeGrafter"/>
</dbReference>
<dbReference type="GO" id="GO:0004585">
    <property type="term" value="F:ornithine carbamoyltransferase activity"/>
    <property type="evidence" value="ECO:0007669"/>
    <property type="project" value="UniProtKB-UniRule"/>
</dbReference>
<evidence type="ECO:0000313" key="7">
    <source>
        <dbReference type="EMBL" id="BBD72677.1"/>
    </source>
</evidence>
<dbReference type="InterPro" id="IPR006132">
    <property type="entry name" value="Asp/Orn_carbamoyltranf_P-bd"/>
</dbReference>
<dbReference type="PRINTS" id="PR00102">
    <property type="entry name" value="OTCASE"/>
</dbReference>
<keyword evidence="1 4" id="KW-0808">Transferase</keyword>
<evidence type="ECO:0000259" key="5">
    <source>
        <dbReference type="Pfam" id="PF00185"/>
    </source>
</evidence>
<dbReference type="KEGG" id="sacd:HS1genome_1066"/>
<evidence type="ECO:0000256" key="2">
    <source>
        <dbReference type="ARBA" id="ARBA00048772"/>
    </source>
</evidence>
<evidence type="ECO:0000256" key="3">
    <source>
        <dbReference type="NCBIfam" id="TIGR00658"/>
    </source>
</evidence>
<protein>
    <recommendedName>
        <fullName evidence="3">Ornithine carbamoyltransferase</fullName>
        <ecNumber evidence="3">2.1.3.3</ecNumber>
    </recommendedName>
</protein>
<dbReference type="EC" id="2.1.3.3" evidence="3"/>
<name>A0A348B3C5_9CREN</name>
<dbReference type="Gene3D" id="3.40.50.1370">
    <property type="entry name" value="Aspartate/ornithine carbamoyltransferase"/>
    <property type="match status" value="2"/>
</dbReference>
<evidence type="ECO:0000259" key="6">
    <source>
        <dbReference type="Pfam" id="PF02729"/>
    </source>
</evidence>
<dbReference type="InterPro" id="IPR036901">
    <property type="entry name" value="Asp/Orn_carbamoylTrfase_sf"/>
</dbReference>
<dbReference type="InterPro" id="IPR002292">
    <property type="entry name" value="Orn/put_carbamltrans"/>
</dbReference>
<organism evidence="7 8">
    <name type="scientific">Sulfodiicoccus acidiphilus</name>
    <dbReference type="NCBI Taxonomy" id="1670455"/>
    <lineage>
        <taxon>Archaea</taxon>
        <taxon>Thermoproteota</taxon>
        <taxon>Thermoprotei</taxon>
        <taxon>Sulfolobales</taxon>
        <taxon>Sulfolobaceae</taxon>
        <taxon>Sulfodiicoccus</taxon>
    </lineage>
</organism>
<dbReference type="Pfam" id="PF00185">
    <property type="entry name" value="OTCace"/>
    <property type="match status" value="1"/>
</dbReference>
<keyword evidence="8" id="KW-1185">Reference proteome</keyword>
<evidence type="ECO:0000256" key="1">
    <source>
        <dbReference type="ARBA" id="ARBA00022679"/>
    </source>
</evidence>
<dbReference type="InterPro" id="IPR006130">
    <property type="entry name" value="Asp/Orn_carbamoylTrfase"/>
</dbReference>
<reference evidence="8" key="1">
    <citation type="submission" date="2018-04" db="EMBL/GenBank/DDBJ databases">
        <title>Complete genome sequence of Sulfodiicoccus acidiphilus strain HS-1.</title>
        <authorList>
            <person name="Sakai H.D."/>
            <person name="Kurosawa N."/>
        </authorList>
    </citation>
    <scope>NUCLEOTIDE SEQUENCE [LARGE SCALE GENOMIC DNA]</scope>
    <source>
        <strain evidence="8">HS-1</strain>
    </source>
</reference>
<dbReference type="Pfam" id="PF02729">
    <property type="entry name" value="OTCace_N"/>
    <property type="match status" value="1"/>
</dbReference>
<evidence type="ECO:0000256" key="4">
    <source>
        <dbReference type="RuleBase" id="RU003634"/>
    </source>
</evidence>
<dbReference type="EMBL" id="AP018553">
    <property type="protein sequence ID" value="BBD72677.1"/>
    <property type="molecule type" value="Genomic_DNA"/>
</dbReference>
<dbReference type="PANTHER" id="PTHR45753:SF3">
    <property type="entry name" value="ORNITHINE TRANSCARBAMYLASE, MITOCHONDRIAL"/>
    <property type="match status" value="1"/>
</dbReference>
<dbReference type="InterPro" id="IPR006131">
    <property type="entry name" value="Asp_carbamoyltransf_Asp/Orn-bd"/>
</dbReference>
<dbReference type="SUPFAM" id="SSF53671">
    <property type="entry name" value="Aspartate/ornithine carbamoyltransferase"/>
    <property type="match status" value="1"/>
</dbReference>
<dbReference type="Proteomes" id="UP000276741">
    <property type="component" value="Chromosome"/>
</dbReference>
<dbReference type="GO" id="GO:0016597">
    <property type="term" value="F:amino acid binding"/>
    <property type="evidence" value="ECO:0007669"/>
    <property type="project" value="InterPro"/>
</dbReference>
<dbReference type="NCBIfam" id="TIGR00658">
    <property type="entry name" value="orni_carb_tr"/>
    <property type="match status" value="1"/>
</dbReference>
<dbReference type="PRINTS" id="PR00100">
    <property type="entry name" value="AOTCASE"/>
</dbReference>
<comment type="similarity">
    <text evidence="4">Belongs to the aspartate/ornithine carbamoyltransferase superfamily.</text>
</comment>
<dbReference type="GO" id="GO:0042450">
    <property type="term" value="P:L-arginine biosynthetic process via ornithine"/>
    <property type="evidence" value="ECO:0007669"/>
    <property type="project" value="UniProtKB-UniRule"/>
</dbReference>
<sequence>MAILLEKPSTRTRVSFESAVAALGGHPIVFTGMDLQLSRGEPVEDTGRVLGKYVHGIGARVLRHETLIKLSRSSGVPVLNLLSDAEHPLQALSDLFTMKEHFGRIPKIAFVGDGGDNVLASLMGAVAKLGLELNVASPKELKPSEDVLRKVEEESELTDATVEFFEDPYQAVRGVKVVYTDVWVSMGKESEADRRRSILRPYAVTNDLMSYASSDAVFMHCLPAVRGEEVESSVIDGPRSLVWTQAENKFFGAMAALVFTL</sequence>
<accession>A0A348B3C5</accession>
<proteinExistence type="inferred from homology"/>
<feature type="domain" description="Aspartate/ornithine carbamoyltransferase Asp/Orn-binding" evidence="5">
    <location>
        <begin position="107"/>
        <end position="259"/>
    </location>
</feature>
<dbReference type="PANTHER" id="PTHR45753">
    <property type="entry name" value="ORNITHINE CARBAMOYLTRANSFERASE, MITOCHONDRIAL"/>
    <property type="match status" value="1"/>
</dbReference>
<comment type="catalytic activity">
    <reaction evidence="2">
        <text>carbamoyl phosphate + L-ornithine = L-citrulline + phosphate + H(+)</text>
        <dbReference type="Rhea" id="RHEA:19513"/>
        <dbReference type="ChEBI" id="CHEBI:15378"/>
        <dbReference type="ChEBI" id="CHEBI:43474"/>
        <dbReference type="ChEBI" id="CHEBI:46911"/>
        <dbReference type="ChEBI" id="CHEBI:57743"/>
        <dbReference type="ChEBI" id="CHEBI:58228"/>
        <dbReference type="EC" id="2.1.3.3"/>
    </reaction>
</comment>
<dbReference type="FunFam" id="3.40.50.1370:FF:000008">
    <property type="entry name" value="Ornithine carbamoyltransferase"/>
    <property type="match status" value="1"/>
</dbReference>